<comment type="caution">
    <text evidence="5">The sequence shown here is derived from an EMBL/GenBank/DDBJ whole genome shotgun (WGS) entry which is preliminary data.</text>
</comment>
<dbReference type="RefSeq" id="WP_120325594.1">
    <property type="nucleotide sequence ID" value="NZ_RAPF01000008.1"/>
</dbReference>
<keyword evidence="5" id="KW-0675">Receptor</keyword>
<dbReference type="PANTHER" id="PTHR40980">
    <property type="entry name" value="PLUG DOMAIN-CONTAINING PROTEIN"/>
    <property type="match status" value="1"/>
</dbReference>
<proteinExistence type="predicted"/>
<keyword evidence="6" id="KW-1185">Reference proteome</keyword>
<dbReference type="Pfam" id="PF00593">
    <property type="entry name" value="TonB_dep_Rec_b-barrel"/>
    <property type="match status" value="1"/>
</dbReference>
<dbReference type="OrthoDB" id="5476657at2"/>
<feature type="domain" description="TonB-dependent receptor-like beta-barrel" evidence="4">
    <location>
        <begin position="4"/>
        <end position="242"/>
    </location>
</feature>
<dbReference type="EMBL" id="RAPF01000008">
    <property type="protein sequence ID" value="RKF18973.1"/>
    <property type="molecule type" value="Genomic_DNA"/>
</dbReference>
<dbReference type="InterPro" id="IPR036942">
    <property type="entry name" value="Beta-barrel_TonB_sf"/>
</dbReference>
<protein>
    <submittedName>
        <fullName evidence="5">TonB-dependent receptor</fullName>
    </submittedName>
</protein>
<evidence type="ECO:0000256" key="2">
    <source>
        <dbReference type="ARBA" id="ARBA00023136"/>
    </source>
</evidence>
<dbReference type="PANTHER" id="PTHR40980:SF3">
    <property type="entry name" value="TONB-DEPENDENT RECEPTOR-LIKE BETA-BARREL DOMAIN-CONTAINING PROTEIN"/>
    <property type="match status" value="1"/>
</dbReference>
<evidence type="ECO:0000256" key="3">
    <source>
        <dbReference type="ARBA" id="ARBA00023237"/>
    </source>
</evidence>
<dbReference type="InterPro" id="IPR000531">
    <property type="entry name" value="Beta-barrel_TonB"/>
</dbReference>
<evidence type="ECO:0000313" key="6">
    <source>
        <dbReference type="Proteomes" id="UP000284395"/>
    </source>
</evidence>
<keyword evidence="2" id="KW-0472">Membrane</keyword>
<name>A0A420EE70_9SPHN</name>
<gene>
    <name evidence="5" type="ORF">D6851_14365</name>
</gene>
<evidence type="ECO:0000313" key="5">
    <source>
        <dbReference type="EMBL" id="RKF18973.1"/>
    </source>
</evidence>
<reference evidence="5 6" key="1">
    <citation type="submission" date="2018-09" db="EMBL/GenBank/DDBJ databases">
        <title>Altererythrobacter spongiae sp. nov., isolated from a marine sponge.</title>
        <authorList>
            <person name="Zhuang L."/>
            <person name="Luo L."/>
        </authorList>
    </citation>
    <scope>NUCLEOTIDE SEQUENCE [LARGE SCALE GENOMIC DNA]</scope>
    <source>
        <strain evidence="5 6">HN-Y73</strain>
    </source>
</reference>
<keyword evidence="3" id="KW-0998">Cell outer membrane</keyword>
<organism evidence="5 6">
    <name type="scientific">Altericroceibacterium spongiae</name>
    <dbReference type="NCBI Taxonomy" id="2320269"/>
    <lineage>
        <taxon>Bacteria</taxon>
        <taxon>Pseudomonadati</taxon>
        <taxon>Pseudomonadota</taxon>
        <taxon>Alphaproteobacteria</taxon>
        <taxon>Sphingomonadales</taxon>
        <taxon>Erythrobacteraceae</taxon>
        <taxon>Altericroceibacterium</taxon>
    </lineage>
</organism>
<evidence type="ECO:0000259" key="4">
    <source>
        <dbReference type="Pfam" id="PF00593"/>
    </source>
</evidence>
<dbReference type="Gene3D" id="2.40.170.20">
    <property type="entry name" value="TonB-dependent receptor, beta-barrel domain"/>
    <property type="match status" value="1"/>
</dbReference>
<accession>A0A420EE70</accession>
<comment type="subcellular location">
    <subcellularLocation>
        <location evidence="1">Cell outer membrane</location>
    </subcellularLocation>
</comment>
<sequence length="277" mass="30453">MVRPSFAQLNPYTSLNFSFDENGQPNGTGVNGAVTAFTGSSGNPNLKPTKAKQFDASMEYYFGRANSLTLGLFYKELKDYIFSGISEESYTSNGETVTFAMTRQTNGSKGKIKGFELAYTQFFDFLPGALSGLGFTGNFTLVDSSGGKNTAVNVFDPNQTENAGLDLPLEGMSKYSYNVAGIYEKYGVSARVAYNWRSSYLLTTSAANINYPVWSEDYGQLDASILLQVNDHLKVGVQGTNLLASKTYLQVGDPDLKPRYSWTSTDRRVAFVVRTRF</sequence>
<evidence type="ECO:0000256" key="1">
    <source>
        <dbReference type="ARBA" id="ARBA00004442"/>
    </source>
</evidence>
<dbReference type="Proteomes" id="UP000284395">
    <property type="component" value="Unassembled WGS sequence"/>
</dbReference>
<dbReference type="SUPFAM" id="SSF56935">
    <property type="entry name" value="Porins"/>
    <property type="match status" value="1"/>
</dbReference>
<dbReference type="GO" id="GO:0009279">
    <property type="term" value="C:cell outer membrane"/>
    <property type="evidence" value="ECO:0007669"/>
    <property type="project" value="UniProtKB-SubCell"/>
</dbReference>
<dbReference type="AlphaFoldDB" id="A0A420EE70"/>